<keyword evidence="8" id="KW-1185">Reference proteome</keyword>
<evidence type="ECO:0000256" key="3">
    <source>
        <dbReference type="ARBA" id="ARBA00022692"/>
    </source>
</evidence>
<dbReference type="Proteomes" id="UP000008281">
    <property type="component" value="Unassembled WGS sequence"/>
</dbReference>
<dbReference type="HOGENOM" id="CLU_140554_2_0_1"/>
<dbReference type="GO" id="GO:0016020">
    <property type="term" value="C:membrane"/>
    <property type="evidence" value="ECO:0007669"/>
    <property type="project" value="UniProtKB-SubCell"/>
</dbReference>
<organism evidence="8">
    <name type="scientific">Caenorhabditis remanei</name>
    <name type="common">Caenorhabditis vulgaris</name>
    <dbReference type="NCBI Taxonomy" id="31234"/>
    <lineage>
        <taxon>Eukaryota</taxon>
        <taxon>Metazoa</taxon>
        <taxon>Ecdysozoa</taxon>
        <taxon>Nematoda</taxon>
        <taxon>Chromadorea</taxon>
        <taxon>Rhabditida</taxon>
        <taxon>Rhabditina</taxon>
        <taxon>Rhabditomorpha</taxon>
        <taxon>Rhabditoidea</taxon>
        <taxon>Rhabditidae</taxon>
        <taxon>Peloderinae</taxon>
        <taxon>Caenorhabditis</taxon>
    </lineage>
</organism>
<keyword evidence="3 6" id="KW-0812">Transmembrane</keyword>
<evidence type="ECO:0000313" key="8">
    <source>
        <dbReference type="Proteomes" id="UP000008281"/>
    </source>
</evidence>
<dbReference type="eggNOG" id="ENOG502TI3Q">
    <property type="taxonomic scope" value="Eukaryota"/>
</dbReference>
<comment type="similarity">
    <text evidence="2">Belongs to the RNase K family.</text>
</comment>
<protein>
    <submittedName>
        <fullName evidence="7">Uncharacterized protein</fullName>
    </submittedName>
</protein>
<evidence type="ECO:0000256" key="2">
    <source>
        <dbReference type="ARBA" id="ARBA00008458"/>
    </source>
</evidence>
<dbReference type="AlphaFoldDB" id="E3NQ99"/>
<dbReference type="STRING" id="31234.E3NQ99"/>
<evidence type="ECO:0000313" key="7">
    <source>
        <dbReference type="EMBL" id="EFO84363.1"/>
    </source>
</evidence>
<dbReference type="InterPro" id="IPR026770">
    <property type="entry name" value="RNase_K"/>
</dbReference>
<keyword evidence="5 6" id="KW-0472">Membrane</keyword>
<accession>E3NQ99</accession>
<proteinExistence type="inferred from homology"/>
<feature type="transmembrane region" description="Helical" evidence="6">
    <location>
        <begin position="110"/>
        <end position="127"/>
    </location>
</feature>
<evidence type="ECO:0000256" key="4">
    <source>
        <dbReference type="ARBA" id="ARBA00022989"/>
    </source>
</evidence>
<evidence type="ECO:0000256" key="1">
    <source>
        <dbReference type="ARBA" id="ARBA00004141"/>
    </source>
</evidence>
<dbReference type="EMBL" id="DS269495">
    <property type="protein sequence ID" value="EFO84363.1"/>
    <property type="molecule type" value="Genomic_DNA"/>
</dbReference>
<name>E3NQ99_CAERE</name>
<gene>
    <name evidence="7" type="ORF">CRE_30582</name>
</gene>
<dbReference type="PANTHER" id="PTHR31733">
    <property type="entry name" value="RIBONUCLEASE KAPPA"/>
    <property type="match status" value="1"/>
</dbReference>
<sequence>MFGPFCTGIFLFLALWGTVFMAVLGGLFYNQSVGLFEDLPKEGKSMESKPWKDRVNNFDNLYQQNAYNWLGSLVESTSEIAVLLSLRGFAASLNDKLLNPTLRLKFRPGLLLFHFLNIQVCLVSFYVHL</sequence>
<evidence type="ECO:0000256" key="5">
    <source>
        <dbReference type="ARBA" id="ARBA00023136"/>
    </source>
</evidence>
<dbReference type="OrthoDB" id="67317at2759"/>
<dbReference type="GO" id="GO:0004521">
    <property type="term" value="F:RNA endonuclease activity"/>
    <property type="evidence" value="ECO:0007669"/>
    <property type="project" value="InterPro"/>
</dbReference>
<reference evidence="7" key="1">
    <citation type="submission" date="2007-07" db="EMBL/GenBank/DDBJ databases">
        <title>PCAP assembly of the Caenorhabditis remanei genome.</title>
        <authorList>
            <consortium name="The Caenorhabditis remanei Sequencing Consortium"/>
            <person name="Wilson R.K."/>
        </authorList>
    </citation>
    <scope>NUCLEOTIDE SEQUENCE [LARGE SCALE GENOMIC DNA]</scope>
    <source>
        <strain evidence="7">PB4641</strain>
    </source>
</reference>
<comment type="subcellular location">
    <subcellularLocation>
        <location evidence="1">Membrane</location>
        <topology evidence="1">Multi-pass membrane protein</topology>
    </subcellularLocation>
</comment>
<keyword evidence="4 6" id="KW-1133">Transmembrane helix</keyword>
<evidence type="ECO:0000256" key="6">
    <source>
        <dbReference type="SAM" id="Phobius"/>
    </source>
</evidence>
<dbReference type="InParanoid" id="E3NQ99"/>